<dbReference type="AlphaFoldDB" id="A0A8J5MLA3"/>
<evidence type="ECO:0000256" key="1">
    <source>
        <dbReference type="SAM" id="MobiDB-lite"/>
    </source>
</evidence>
<comment type="caution">
    <text evidence="3">The sequence shown here is derived from an EMBL/GenBank/DDBJ whole genome shotgun (WGS) entry which is preliminary data.</text>
</comment>
<reference evidence="3" key="1">
    <citation type="journal article" date="2021" name="Sci. Adv.">
        <title>The American lobster genome reveals insights on longevity, neural, and immune adaptations.</title>
        <authorList>
            <person name="Polinski J.M."/>
            <person name="Zimin A.V."/>
            <person name="Clark K.F."/>
            <person name="Kohn A.B."/>
            <person name="Sadowski N."/>
            <person name="Timp W."/>
            <person name="Ptitsyn A."/>
            <person name="Khanna P."/>
            <person name="Romanova D.Y."/>
            <person name="Williams P."/>
            <person name="Greenwood S.J."/>
            <person name="Moroz L.L."/>
            <person name="Walt D.R."/>
            <person name="Bodnar A.G."/>
        </authorList>
    </citation>
    <scope>NUCLEOTIDE SEQUENCE</scope>
    <source>
        <strain evidence="3">GMGI-L3</strain>
    </source>
</reference>
<keyword evidence="2" id="KW-0812">Transmembrane</keyword>
<feature type="transmembrane region" description="Helical" evidence="2">
    <location>
        <begin position="33"/>
        <end position="58"/>
    </location>
</feature>
<dbReference type="EMBL" id="JAHLQT010041065">
    <property type="protein sequence ID" value="KAG7155599.1"/>
    <property type="molecule type" value="Genomic_DNA"/>
</dbReference>
<feature type="region of interest" description="Disordered" evidence="1">
    <location>
        <begin position="218"/>
        <end position="304"/>
    </location>
</feature>
<dbReference type="OrthoDB" id="8947651at2759"/>
<keyword evidence="2" id="KW-0472">Membrane</keyword>
<name>A0A8J5MLA3_HOMAM</name>
<keyword evidence="2" id="KW-1133">Transmembrane helix</keyword>
<gene>
    <name evidence="3" type="ORF">Hamer_G015966</name>
</gene>
<feature type="transmembrane region" description="Helical" evidence="2">
    <location>
        <begin position="89"/>
        <end position="112"/>
    </location>
</feature>
<evidence type="ECO:0000256" key="2">
    <source>
        <dbReference type="SAM" id="Phobius"/>
    </source>
</evidence>
<proteinExistence type="predicted"/>
<organism evidence="3 4">
    <name type="scientific">Homarus americanus</name>
    <name type="common">American lobster</name>
    <dbReference type="NCBI Taxonomy" id="6706"/>
    <lineage>
        <taxon>Eukaryota</taxon>
        <taxon>Metazoa</taxon>
        <taxon>Ecdysozoa</taxon>
        <taxon>Arthropoda</taxon>
        <taxon>Crustacea</taxon>
        <taxon>Multicrustacea</taxon>
        <taxon>Malacostraca</taxon>
        <taxon>Eumalacostraca</taxon>
        <taxon>Eucarida</taxon>
        <taxon>Decapoda</taxon>
        <taxon>Pleocyemata</taxon>
        <taxon>Astacidea</taxon>
        <taxon>Nephropoidea</taxon>
        <taxon>Nephropidae</taxon>
        <taxon>Homarus</taxon>
    </lineage>
</organism>
<sequence>MNSNAAYQPAPGSTYTVRPTNNYVRQGLKIGSLVVGFPLIICLGIFGGFFLLSGIMVMSVTTDFSDFKSSSLFDDDDDDDFGLPSEPGYGIGIFMMIIGILLIVACVSACYYTRKNYNAFNNHGNPGRVINQNPAQPVTTYPGQPVTTYPGQPVTTYPGQPATTYPGQPVTMYPGQPAATYPGQSVATYPAQPAGAPYMTQPMAYPTPQQPGQMIVNYQMIPPGQTPPQGPPSGTSYPSASAPMTGPSGVQAAPPPYGAPSSVDYAGPLPEKGNLQHGGALPGAPEYQSPPPYAPDSNPPPYSP</sequence>
<protein>
    <submittedName>
        <fullName evidence="3">Uncharacterized protein</fullName>
    </submittedName>
</protein>
<keyword evidence="4" id="KW-1185">Reference proteome</keyword>
<feature type="compositionally biased region" description="Pro residues" evidence="1">
    <location>
        <begin position="288"/>
        <end position="304"/>
    </location>
</feature>
<dbReference type="Proteomes" id="UP000747542">
    <property type="component" value="Unassembled WGS sequence"/>
</dbReference>
<evidence type="ECO:0000313" key="3">
    <source>
        <dbReference type="EMBL" id="KAG7155599.1"/>
    </source>
</evidence>
<evidence type="ECO:0000313" key="4">
    <source>
        <dbReference type="Proteomes" id="UP000747542"/>
    </source>
</evidence>
<accession>A0A8J5MLA3</accession>